<feature type="domain" description="BTB" evidence="1">
    <location>
        <begin position="5"/>
        <end position="103"/>
    </location>
</feature>
<dbReference type="KEGG" id="bmic:BMR1_02g03880"/>
<dbReference type="RefSeq" id="XP_012648534.1">
    <property type="nucleotide sequence ID" value="XM_012793080.1"/>
</dbReference>
<dbReference type="GeneID" id="24424557"/>
<dbReference type="InterPro" id="IPR045068">
    <property type="entry name" value="BACURD1-3"/>
</dbReference>
<dbReference type="OrthoDB" id="2414723at2759"/>
<dbReference type="Gene3D" id="3.30.710.10">
    <property type="entry name" value="Potassium Channel Kv1.1, Chain A"/>
    <property type="match status" value="1"/>
</dbReference>
<reference evidence="2 3" key="1">
    <citation type="journal article" date="2012" name="Nucleic Acids Res.">
        <title>Sequencing of the smallest Apicomplexan genome from the human pathogen Babesia microti.</title>
        <authorList>
            <person name="Cornillot E."/>
            <person name="Hadj-Kaddour K."/>
            <person name="Dassouli A."/>
            <person name="Noel B."/>
            <person name="Ranwez V."/>
            <person name="Vacherie B."/>
            <person name="Augagneur Y."/>
            <person name="Bres V."/>
            <person name="Duclos A."/>
            <person name="Randazzo S."/>
            <person name="Carcy B."/>
            <person name="Debierre-Grockiego F."/>
            <person name="Delbecq S."/>
            <person name="Moubri-Menage K."/>
            <person name="Shams-Eldin H."/>
            <person name="Usmani-Brown S."/>
            <person name="Bringaud F."/>
            <person name="Wincker P."/>
            <person name="Vivares C.P."/>
            <person name="Schwarz R.T."/>
            <person name="Schetters T.P."/>
            <person name="Krause P.J."/>
            <person name="Gorenflot A."/>
            <person name="Berry V."/>
            <person name="Barbe V."/>
            <person name="Ben Mamoun C."/>
        </authorList>
    </citation>
    <scope>NUCLEOTIDE SEQUENCE [LARGE SCALE GENOMIC DNA]</scope>
    <source>
        <strain evidence="2 3">RI</strain>
    </source>
</reference>
<dbReference type="EMBL" id="FO082872">
    <property type="protein sequence ID" value="CCF73925.1"/>
    <property type="molecule type" value="Genomic_DNA"/>
</dbReference>
<evidence type="ECO:0000313" key="2">
    <source>
        <dbReference type="EMBL" id="CCF73925.1"/>
    </source>
</evidence>
<accession>I7IQN1</accession>
<reference evidence="2 3" key="2">
    <citation type="journal article" date="2013" name="PLoS ONE">
        <title>Whole genome mapping and re-organization of the nuclear and mitochondrial genomes of Babesia microti isolates.</title>
        <authorList>
            <person name="Cornillot E."/>
            <person name="Dassouli A."/>
            <person name="Garg A."/>
            <person name="Pachikara N."/>
            <person name="Randazzo S."/>
            <person name="Depoix D."/>
            <person name="Carcy B."/>
            <person name="Delbecq S."/>
            <person name="Frutos R."/>
            <person name="Silva J.C."/>
            <person name="Sutton R."/>
            <person name="Krause P.J."/>
            <person name="Mamoun C.B."/>
        </authorList>
    </citation>
    <scope>NUCLEOTIDE SEQUENCE [LARGE SCALE GENOMIC DNA]</scope>
    <source>
        <strain evidence="2 3">RI</strain>
    </source>
</reference>
<name>I7IQN1_BABMR</name>
<dbReference type="VEuPathDB" id="PiroplasmaDB:BMR1_02g03880"/>
<reference evidence="2 3" key="3">
    <citation type="journal article" date="2016" name="Sci. Rep.">
        <title>Genome-wide diversity and gene expression profiling of Babesia microti isolates identify polymorphic genes that mediate host-pathogen interactions.</title>
        <authorList>
            <person name="Silva J.C."/>
            <person name="Cornillot E."/>
            <person name="McCracken C."/>
            <person name="Usmani-Brown S."/>
            <person name="Dwivedi A."/>
            <person name="Ifeonu O.O."/>
            <person name="Crabtree J."/>
            <person name="Gotia H.T."/>
            <person name="Virji A.Z."/>
            <person name="Reynes C."/>
            <person name="Colinge J."/>
            <person name="Kumar V."/>
            <person name="Lawres L."/>
            <person name="Pazzi J.E."/>
            <person name="Pablo J.V."/>
            <person name="Hung C."/>
            <person name="Brancato J."/>
            <person name="Kumari P."/>
            <person name="Orvis J."/>
            <person name="Tretina K."/>
            <person name="Chibucos M."/>
            <person name="Ott S."/>
            <person name="Sadzewicz L."/>
            <person name="Sengamalay N."/>
            <person name="Shetty A.C."/>
            <person name="Su Q."/>
            <person name="Tallon L."/>
            <person name="Fraser C.M."/>
            <person name="Frutos R."/>
            <person name="Molina D.M."/>
            <person name="Krause P.J."/>
            <person name="Ben Mamoun C."/>
        </authorList>
    </citation>
    <scope>NUCLEOTIDE SEQUENCE [LARGE SCALE GENOMIC DNA]</scope>
    <source>
        <strain evidence="2 3">RI</strain>
    </source>
</reference>
<sequence>MIERNVVKLNVGGVSFVTKLSTLEKCNTPVFNEILAEFHKSPVNEVFIDRDGTHFSVILNYLRTNKLVCPNDKYILELILVEAQHYQIAPLIDAVKTKITSLNSSSLGNSQSSLIHEFSDRQTDEIMHSENSSNYCQGYAGSAHNVENNENTASLSSSINILNRSNSGFHEDIYTNPFETPTLSAPYYLSESQDIEESATFVQTCNISQLGPQVFDATVEDF</sequence>
<dbReference type="SMART" id="SM00225">
    <property type="entry name" value="BTB"/>
    <property type="match status" value="1"/>
</dbReference>
<dbReference type="InterPro" id="IPR011333">
    <property type="entry name" value="SKP1/BTB/POZ_sf"/>
</dbReference>
<keyword evidence="3" id="KW-1185">Reference proteome</keyword>
<organism evidence="2 3">
    <name type="scientific">Babesia microti (strain RI)</name>
    <dbReference type="NCBI Taxonomy" id="1133968"/>
    <lineage>
        <taxon>Eukaryota</taxon>
        <taxon>Sar</taxon>
        <taxon>Alveolata</taxon>
        <taxon>Apicomplexa</taxon>
        <taxon>Aconoidasida</taxon>
        <taxon>Piroplasmida</taxon>
        <taxon>Babesiidae</taxon>
        <taxon>Babesia</taxon>
    </lineage>
</organism>
<dbReference type="SUPFAM" id="SSF54695">
    <property type="entry name" value="POZ domain"/>
    <property type="match status" value="1"/>
</dbReference>
<dbReference type="CDD" id="cd18316">
    <property type="entry name" value="BTB_POZ_KCTD-like"/>
    <property type="match status" value="1"/>
</dbReference>
<dbReference type="AlphaFoldDB" id="I7IQN1"/>
<dbReference type="PANTHER" id="PTHR11145:SF8">
    <property type="entry name" value="RE57120P"/>
    <property type="match status" value="1"/>
</dbReference>
<dbReference type="Pfam" id="PF02214">
    <property type="entry name" value="BTB_2"/>
    <property type="match status" value="1"/>
</dbReference>
<evidence type="ECO:0000313" key="3">
    <source>
        <dbReference type="Proteomes" id="UP000002899"/>
    </source>
</evidence>
<dbReference type="PANTHER" id="PTHR11145">
    <property type="entry name" value="BTB/POZ DOMAIN-CONTAINING ADAPTER FOR CUL3-MEDIATED RHOA DEGRADATION PROTEIN FAMILY MEMBER"/>
    <property type="match status" value="1"/>
</dbReference>
<proteinExistence type="predicted"/>
<dbReference type="InterPro" id="IPR000210">
    <property type="entry name" value="BTB/POZ_dom"/>
</dbReference>
<evidence type="ECO:0000259" key="1">
    <source>
        <dbReference type="SMART" id="SM00225"/>
    </source>
</evidence>
<dbReference type="GO" id="GO:0051260">
    <property type="term" value="P:protein homooligomerization"/>
    <property type="evidence" value="ECO:0007669"/>
    <property type="project" value="InterPro"/>
</dbReference>
<gene>
    <name evidence="2" type="ORF">BMR1_02g03880</name>
</gene>
<protein>
    <submittedName>
        <fullName evidence="2">BTB/POZ domain-containing protein KCTD7</fullName>
    </submittedName>
</protein>
<dbReference type="Proteomes" id="UP000002899">
    <property type="component" value="Chromosome II"/>
</dbReference>
<dbReference type="InterPro" id="IPR003131">
    <property type="entry name" value="T1-type_BTB"/>
</dbReference>